<accession>K3X1I5</accession>
<sequence>MASTVLPSIDKAVANTPAGNNPNAQYVMHNGEASSHAPPEAAQYIYVVGEPQETQQQPEQPQGPSAWEIGIFECFYAPVHCCMAFFLPCINGAYAADAIGQPWMVAGVFFFVMYLGETNISYYGASGDDFILFTTSGFMSVVCSLGFIFGVMHLRSLTRQVFNIPGSSLEDFCASFWCSCCTLSQMSAHGERIKHKATGTTTLPPYHFA</sequence>
<proteinExistence type="predicted"/>
<organism evidence="2 3">
    <name type="scientific">Globisporangium ultimum (strain ATCC 200006 / CBS 805.95 / DAOM BR144)</name>
    <name type="common">Pythium ultimum</name>
    <dbReference type="NCBI Taxonomy" id="431595"/>
    <lineage>
        <taxon>Eukaryota</taxon>
        <taxon>Sar</taxon>
        <taxon>Stramenopiles</taxon>
        <taxon>Oomycota</taxon>
        <taxon>Peronosporomycetes</taxon>
        <taxon>Pythiales</taxon>
        <taxon>Pythiaceae</taxon>
        <taxon>Globisporangium</taxon>
    </lineage>
</organism>
<protein>
    <recommendedName>
        <fullName evidence="4">PLAC8 family protein</fullName>
    </recommendedName>
</protein>
<dbReference type="HOGENOM" id="CLU_087144_2_0_1"/>
<evidence type="ECO:0000313" key="2">
    <source>
        <dbReference type="EnsemblProtists" id="PYU1_T011084"/>
    </source>
</evidence>
<dbReference type="InterPro" id="IPR006461">
    <property type="entry name" value="PLAC_motif_containing"/>
</dbReference>
<dbReference type="EnsemblProtists" id="PYU1_T011084">
    <property type="protein sequence ID" value="PYU1_T011084"/>
    <property type="gene ID" value="PYU1_G011060"/>
</dbReference>
<dbReference type="AlphaFoldDB" id="K3X1I5"/>
<dbReference type="Proteomes" id="UP000019132">
    <property type="component" value="Unassembled WGS sequence"/>
</dbReference>
<dbReference type="VEuPathDB" id="FungiDB:PYU1_G011060"/>
<feature type="transmembrane region" description="Helical" evidence="1">
    <location>
        <begin position="130"/>
        <end position="152"/>
    </location>
</feature>
<name>K3X1I5_GLOUD</name>
<dbReference type="eggNOG" id="ENOG502RW5S">
    <property type="taxonomic scope" value="Eukaryota"/>
</dbReference>
<reference evidence="3" key="2">
    <citation type="submission" date="2010-04" db="EMBL/GenBank/DDBJ databases">
        <authorList>
            <person name="Buell R."/>
            <person name="Hamilton J."/>
            <person name="Hostetler J."/>
        </authorList>
    </citation>
    <scope>NUCLEOTIDE SEQUENCE [LARGE SCALE GENOMIC DNA]</scope>
    <source>
        <strain evidence="3">DAOM:BR144</strain>
    </source>
</reference>
<dbReference type="STRING" id="431595.K3X1I5"/>
<reference evidence="3" key="1">
    <citation type="journal article" date="2010" name="Genome Biol.">
        <title>Genome sequence of the necrotrophic plant pathogen Pythium ultimum reveals original pathogenicity mechanisms and effector repertoire.</title>
        <authorList>
            <person name="Levesque C.A."/>
            <person name="Brouwer H."/>
            <person name="Cano L."/>
            <person name="Hamilton J.P."/>
            <person name="Holt C."/>
            <person name="Huitema E."/>
            <person name="Raffaele S."/>
            <person name="Robideau G.P."/>
            <person name="Thines M."/>
            <person name="Win J."/>
            <person name="Zerillo M.M."/>
            <person name="Beakes G.W."/>
            <person name="Boore J.L."/>
            <person name="Busam D."/>
            <person name="Dumas B."/>
            <person name="Ferriera S."/>
            <person name="Fuerstenberg S.I."/>
            <person name="Gachon C.M."/>
            <person name="Gaulin E."/>
            <person name="Govers F."/>
            <person name="Grenville-Briggs L."/>
            <person name="Horner N."/>
            <person name="Hostetler J."/>
            <person name="Jiang R.H."/>
            <person name="Johnson J."/>
            <person name="Krajaejun T."/>
            <person name="Lin H."/>
            <person name="Meijer H.J."/>
            <person name="Moore B."/>
            <person name="Morris P."/>
            <person name="Phuntmart V."/>
            <person name="Puiu D."/>
            <person name="Shetty J."/>
            <person name="Stajich J.E."/>
            <person name="Tripathy S."/>
            <person name="Wawra S."/>
            <person name="van West P."/>
            <person name="Whitty B.R."/>
            <person name="Coutinho P.M."/>
            <person name="Henrissat B."/>
            <person name="Martin F."/>
            <person name="Thomas P.D."/>
            <person name="Tyler B.M."/>
            <person name="De Vries R.P."/>
            <person name="Kamoun S."/>
            <person name="Yandell M."/>
            <person name="Tisserat N."/>
            <person name="Buell C.R."/>
        </authorList>
    </citation>
    <scope>NUCLEOTIDE SEQUENCE</scope>
    <source>
        <strain evidence="3">DAOM:BR144</strain>
    </source>
</reference>
<dbReference type="Pfam" id="PF04749">
    <property type="entry name" value="PLAC8"/>
    <property type="match status" value="1"/>
</dbReference>
<keyword evidence="3" id="KW-1185">Reference proteome</keyword>
<evidence type="ECO:0008006" key="4">
    <source>
        <dbReference type="Google" id="ProtNLM"/>
    </source>
</evidence>
<feature type="transmembrane region" description="Helical" evidence="1">
    <location>
        <begin position="103"/>
        <end position="124"/>
    </location>
</feature>
<reference evidence="2" key="3">
    <citation type="submission" date="2015-02" db="UniProtKB">
        <authorList>
            <consortium name="EnsemblProtists"/>
        </authorList>
    </citation>
    <scope>IDENTIFICATION</scope>
    <source>
        <strain evidence="2">DAOM BR144</strain>
    </source>
</reference>
<evidence type="ECO:0000313" key="3">
    <source>
        <dbReference type="Proteomes" id="UP000019132"/>
    </source>
</evidence>
<keyword evidence="1" id="KW-0472">Membrane</keyword>
<dbReference type="NCBIfam" id="TIGR01571">
    <property type="entry name" value="A_thal_Cys_rich"/>
    <property type="match status" value="1"/>
</dbReference>
<keyword evidence="1" id="KW-1133">Transmembrane helix</keyword>
<dbReference type="InParanoid" id="K3X1I5"/>
<dbReference type="PANTHER" id="PTHR15907">
    <property type="entry name" value="DUF614 FAMILY PROTEIN-RELATED"/>
    <property type="match status" value="1"/>
</dbReference>
<dbReference type="EMBL" id="GL376606">
    <property type="status" value="NOT_ANNOTATED_CDS"/>
    <property type="molecule type" value="Genomic_DNA"/>
</dbReference>
<keyword evidence="1" id="KW-0812">Transmembrane</keyword>
<evidence type="ECO:0000256" key="1">
    <source>
        <dbReference type="SAM" id="Phobius"/>
    </source>
</evidence>